<gene>
    <name evidence="12" type="ORF">BRAFLDRAFT_120654</name>
</gene>
<dbReference type="GO" id="GO:0046872">
    <property type="term" value="F:metal ion binding"/>
    <property type="evidence" value="ECO:0007669"/>
    <property type="project" value="UniProtKB-KW"/>
</dbReference>
<feature type="transmembrane region" description="Helical" evidence="9">
    <location>
        <begin position="30"/>
        <end position="52"/>
    </location>
</feature>
<protein>
    <recommendedName>
        <fullName evidence="2">DNA-directed RNA polymerase</fullName>
        <ecNumber evidence="2">2.7.7.6</ecNumber>
    </recommendedName>
</protein>
<dbReference type="FunFam" id="1.10.132.30:FF:000001">
    <property type="entry name" value="DNA-directed RNA polymerase subunit"/>
    <property type="match status" value="1"/>
</dbReference>
<keyword evidence="6" id="KW-0479">Metal-binding</keyword>
<dbReference type="SUPFAM" id="SSF64484">
    <property type="entry name" value="beta and beta-prime subunits of DNA dependent RNA-polymerase"/>
    <property type="match status" value="1"/>
</dbReference>
<keyword evidence="9" id="KW-0812">Transmembrane</keyword>
<dbReference type="InterPro" id="IPR007083">
    <property type="entry name" value="RNA_pol_Rpb1_4"/>
</dbReference>
<keyword evidence="9" id="KW-1133">Transmembrane helix</keyword>
<dbReference type="SUPFAM" id="SSF102198">
    <property type="entry name" value="Putative cyclase"/>
    <property type="match status" value="2"/>
</dbReference>
<dbReference type="STRING" id="7739.C3YEB3"/>
<dbReference type="EMBL" id="GG666505">
    <property type="protein sequence ID" value="EEN61421.1"/>
    <property type="molecule type" value="Genomic_DNA"/>
</dbReference>
<accession>C3YEB3</accession>
<keyword evidence="4" id="KW-0808">Transferase</keyword>
<dbReference type="Gene3D" id="3.50.30.50">
    <property type="entry name" value="Putative cyclase"/>
    <property type="match status" value="2"/>
</dbReference>
<dbReference type="GO" id="GO:0019441">
    <property type="term" value="P:L-tryptophan catabolic process to kynurenine"/>
    <property type="evidence" value="ECO:0007669"/>
    <property type="project" value="InterPro"/>
</dbReference>
<reference evidence="12" key="1">
    <citation type="journal article" date="2008" name="Nature">
        <title>The amphioxus genome and the evolution of the chordate karyotype.</title>
        <authorList>
            <consortium name="US DOE Joint Genome Institute (JGI-PGF)"/>
            <person name="Putnam N.H."/>
            <person name="Butts T."/>
            <person name="Ferrier D.E.K."/>
            <person name="Furlong R.F."/>
            <person name="Hellsten U."/>
            <person name="Kawashima T."/>
            <person name="Robinson-Rechavi M."/>
            <person name="Shoguchi E."/>
            <person name="Terry A."/>
            <person name="Yu J.-K."/>
            <person name="Benito-Gutierrez E.L."/>
            <person name="Dubchak I."/>
            <person name="Garcia-Fernandez J."/>
            <person name="Gibson-Brown J.J."/>
            <person name="Grigoriev I.V."/>
            <person name="Horton A.C."/>
            <person name="de Jong P.J."/>
            <person name="Jurka J."/>
            <person name="Kapitonov V.V."/>
            <person name="Kohara Y."/>
            <person name="Kuroki Y."/>
            <person name="Lindquist E."/>
            <person name="Lucas S."/>
            <person name="Osoegawa K."/>
            <person name="Pennacchio L.A."/>
            <person name="Salamov A.A."/>
            <person name="Satou Y."/>
            <person name="Sauka-Spengler T."/>
            <person name="Schmutz J."/>
            <person name="Shin-I T."/>
            <person name="Toyoda A."/>
            <person name="Bronner-Fraser M."/>
            <person name="Fujiyama A."/>
            <person name="Holland L.Z."/>
            <person name="Holland P.W.H."/>
            <person name="Satoh N."/>
            <person name="Rokhsar D.S."/>
        </authorList>
    </citation>
    <scope>NUCLEOTIDE SEQUENCE [LARGE SCALE GENOMIC DNA]</scope>
    <source>
        <strain evidence="12">S238N-H82</strain>
        <tissue evidence="12">Testes</tissue>
    </source>
</reference>
<dbReference type="InParanoid" id="C3YEB3"/>
<dbReference type="GO" id="GO:0004061">
    <property type="term" value="F:arylformamidase activity"/>
    <property type="evidence" value="ECO:0007669"/>
    <property type="project" value="InterPro"/>
</dbReference>
<dbReference type="Pfam" id="PF04199">
    <property type="entry name" value="Cyclase"/>
    <property type="match status" value="2"/>
</dbReference>
<dbReference type="GO" id="GO:0000428">
    <property type="term" value="C:DNA-directed RNA polymerase complex"/>
    <property type="evidence" value="ECO:0007669"/>
    <property type="project" value="UniProtKB-KW"/>
</dbReference>
<dbReference type="eggNOG" id="KOG0261">
    <property type="taxonomic scope" value="Eukaryota"/>
</dbReference>
<dbReference type="GO" id="GO:0006351">
    <property type="term" value="P:DNA-templated transcription"/>
    <property type="evidence" value="ECO:0007669"/>
    <property type="project" value="InterPro"/>
</dbReference>
<comment type="similarity">
    <text evidence="1">Belongs to the Cyclase 1 superfamily.</text>
</comment>
<keyword evidence="9" id="KW-0472">Membrane</keyword>
<evidence type="ECO:0000256" key="9">
    <source>
        <dbReference type="SAM" id="Phobius"/>
    </source>
</evidence>
<dbReference type="InterPro" id="IPR038120">
    <property type="entry name" value="Rpb1_funnel_sf"/>
</dbReference>
<keyword evidence="7" id="KW-0862">Zinc</keyword>
<evidence type="ECO:0000313" key="12">
    <source>
        <dbReference type="EMBL" id="EEN61421.1"/>
    </source>
</evidence>
<dbReference type="EC" id="2.7.7.6" evidence="2"/>
<dbReference type="GO" id="GO:0003899">
    <property type="term" value="F:DNA-directed RNA polymerase activity"/>
    <property type="evidence" value="ECO:0007669"/>
    <property type="project" value="UniProtKB-EC"/>
</dbReference>
<dbReference type="Gene3D" id="1.10.132.30">
    <property type="match status" value="1"/>
</dbReference>
<organism>
    <name type="scientific">Branchiostoma floridae</name>
    <name type="common">Florida lancelet</name>
    <name type="synonym">Amphioxus</name>
    <dbReference type="NCBI Taxonomy" id="7739"/>
    <lineage>
        <taxon>Eukaryota</taxon>
        <taxon>Metazoa</taxon>
        <taxon>Chordata</taxon>
        <taxon>Cephalochordata</taxon>
        <taxon>Leptocardii</taxon>
        <taxon>Amphioxiformes</taxon>
        <taxon>Branchiostomatidae</taxon>
        <taxon>Branchiostoma</taxon>
    </lineage>
</organism>
<dbReference type="Gene3D" id="6.10.250.2940">
    <property type="match status" value="1"/>
</dbReference>
<evidence type="ECO:0000256" key="1">
    <source>
        <dbReference type="ARBA" id="ARBA00007865"/>
    </source>
</evidence>
<feature type="domain" description="RNA polymerase Rpb1" evidence="11">
    <location>
        <begin position="461"/>
        <end position="566"/>
    </location>
</feature>
<keyword evidence="5" id="KW-0548">Nucleotidyltransferase</keyword>
<evidence type="ECO:0000256" key="7">
    <source>
        <dbReference type="ARBA" id="ARBA00022833"/>
    </source>
</evidence>
<dbReference type="AlphaFoldDB" id="C3YEB3"/>
<dbReference type="InterPro" id="IPR007325">
    <property type="entry name" value="KFase/CYL"/>
</dbReference>
<dbReference type="InterPro" id="IPR037175">
    <property type="entry name" value="KFase_sf"/>
</dbReference>
<evidence type="ECO:0000256" key="8">
    <source>
        <dbReference type="ARBA" id="ARBA00023163"/>
    </source>
</evidence>
<dbReference type="InterPro" id="IPR007081">
    <property type="entry name" value="RNA_pol_Rpb1_5"/>
</dbReference>
<evidence type="ECO:0000256" key="2">
    <source>
        <dbReference type="ARBA" id="ARBA00012418"/>
    </source>
</evidence>
<feature type="domain" description="RNA polymerase Rpb1" evidence="10">
    <location>
        <begin position="573"/>
        <end position="672"/>
    </location>
</feature>
<evidence type="ECO:0000256" key="5">
    <source>
        <dbReference type="ARBA" id="ARBA00022695"/>
    </source>
</evidence>
<keyword evidence="8" id="KW-0804">Transcription</keyword>
<sequence length="975" mass="108852">MENLSSCRKLRISALSQNKYRRSKGLRRRLNILNIWPFMIIVLTCFGGKMAATNAFSPLLILVLLRLHGGCLEQSEEPRLIDLTWTMEERMNMYPTHAEYRFTIVYRGELAPGYPESYLESNNLFMSEHTGTHLDAPAHFTPGAWRLDEIPLGHLTGPGVVVDVRNKIGNNSDYAITQQDLQDWERQYGRIPDDSILLLRTGWGEWYWDQGPKAYLSTESQDINLVHFPGLHPEGAQWLVDNRKVKMVGIDTMGPDSGEESAKDGWVHRILLPNNVLILENVAHLDKMPPTGSTVYAMPIKIGQGSGAPARVFAIVDGRTSTAGLSTPNWAAMLSTVFLLMLAFIGNQTGGYYLESNEIAMNEHTGTHIDAPAHFVPGAWRLDQIPPGHLTGPGVMIDVRDKIGDNTDYAVTTQDLQDWEREYGRIPEGGIIMNVTPGEGLLTAKKNLLDTGYGNCDSFIRELEEGKLQSQPGCTPEQTLEAVILKELSVIRDHAGKACLTELHKSNSPLTMAVCGSKGSFINISQMIACVGQQAISGQRVPNGFEDRALPHFKRYSKEPEAKGFVENSFYSGLTPTEFFFHTMGGREGLVDTAVKTAETGYMQRRLVKSLEDLCSHYDLMVRNSMGEIIQFMYGGDGLDPAAMEGKDTPVDFQRVLDHIRAVHRCEGEPVLTSPELVKTTAKMVDSPEFMSVSEEYRKEIKDFVAEIAARVEATHEKYKITTGPGNSTQPPVLLQLERITPTQLKQFLIMVRDKYLRAKIEPESMPVLSKMKYHNKVTSLCVKLLNHVAHITLGVPRIKEIINASKNISTPIITAQLEDDSSAEFARRVKGRIEKSLLGEVTEYMEEVYLPDDCFLLIKLHMDRIKLLKLEVSADTIRYSICTSKLRIKPANIVVHGESILCVTPSETAQSTMYYNMQKLKETLPKVVIKGIDSVSRAVIHLDEKGGQQQYKLLVEGDNLRAVIATPGTQVYTG</sequence>
<dbReference type="PANTHER" id="PTHR48446">
    <property type="entry name" value="DNA-DIRECTED RNA POLYMERASE SUBUNIT BETA' N-TERMINAL SECTION"/>
    <property type="match status" value="1"/>
</dbReference>
<dbReference type="GO" id="GO:0003677">
    <property type="term" value="F:DNA binding"/>
    <property type="evidence" value="ECO:0007669"/>
    <property type="project" value="InterPro"/>
</dbReference>
<dbReference type="Pfam" id="PF04998">
    <property type="entry name" value="RNA_pol_Rpb1_5"/>
    <property type="match status" value="1"/>
</dbReference>
<evidence type="ECO:0000256" key="4">
    <source>
        <dbReference type="ARBA" id="ARBA00022679"/>
    </source>
</evidence>
<dbReference type="PANTHER" id="PTHR48446:SF1">
    <property type="entry name" value="DNA-DIRECTED RNA POLYMERASE SUBUNIT BETA' N-TERMINAL SECTION"/>
    <property type="match status" value="1"/>
</dbReference>
<dbReference type="Pfam" id="PF05000">
    <property type="entry name" value="RNA_pol_Rpb1_4"/>
    <property type="match status" value="1"/>
</dbReference>
<name>C3YEB3_BRAFL</name>
<dbReference type="Gene3D" id="6.20.50.80">
    <property type="match status" value="1"/>
</dbReference>
<proteinExistence type="inferred from homology"/>
<keyword evidence="3" id="KW-0240">DNA-directed RNA polymerase</keyword>
<evidence type="ECO:0000256" key="6">
    <source>
        <dbReference type="ARBA" id="ARBA00022723"/>
    </source>
</evidence>
<evidence type="ECO:0000256" key="3">
    <source>
        <dbReference type="ARBA" id="ARBA00022478"/>
    </source>
</evidence>
<evidence type="ECO:0000259" key="10">
    <source>
        <dbReference type="Pfam" id="PF04998"/>
    </source>
</evidence>
<dbReference type="InterPro" id="IPR015700">
    <property type="entry name" value="RPC1"/>
</dbReference>
<evidence type="ECO:0000259" key="11">
    <source>
        <dbReference type="Pfam" id="PF05000"/>
    </source>
</evidence>